<feature type="compositionally biased region" description="Low complexity" evidence="1">
    <location>
        <begin position="358"/>
        <end position="370"/>
    </location>
</feature>
<evidence type="ECO:0000313" key="3">
    <source>
        <dbReference type="EMBL" id="NDL56304.1"/>
    </source>
</evidence>
<evidence type="ECO:0000259" key="2">
    <source>
        <dbReference type="Pfam" id="PF11268"/>
    </source>
</evidence>
<feature type="compositionally biased region" description="Pro residues" evidence="1">
    <location>
        <begin position="347"/>
        <end position="357"/>
    </location>
</feature>
<keyword evidence="4" id="KW-1185">Reference proteome</keyword>
<evidence type="ECO:0000256" key="1">
    <source>
        <dbReference type="SAM" id="MobiDB-lite"/>
    </source>
</evidence>
<feature type="compositionally biased region" description="Acidic residues" evidence="1">
    <location>
        <begin position="331"/>
        <end position="340"/>
    </location>
</feature>
<reference evidence="3 4" key="1">
    <citation type="submission" date="2019-11" db="EMBL/GenBank/DDBJ databases">
        <authorList>
            <person name="Li X.-J."/>
            <person name="Feng X.-M."/>
        </authorList>
    </citation>
    <scope>NUCLEOTIDE SEQUENCE [LARGE SCALE GENOMIC DNA]</scope>
    <source>
        <strain evidence="3 4">XMNu-373</strain>
    </source>
</reference>
<feature type="compositionally biased region" description="Acidic residues" evidence="1">
    <location>
        <begin position="225"/>
        <end position="242"/>
    </location>
</feature>
<dbReference type="RefSeq" id="WP_162448910.1">
    <property type="nucleotide sequence ID" value="NZ_WLZY01000001.1"/>
</dbReference>
<dbReference type="InterPro" id="IPR021421">
    <property type="entry name" value="DUF3071"/>
</dbReference>
<dbReference type="NCBIfam" id="NF040712">
    <property type="entry name" value="SepH"/>
    <property type="match status" value="1"/>
</dbReference>
<dbReference type="EMBL" id="WLZY01000001">
    <property type="protein sequence ID" value="NDL56304.1"/>
    <property type="molecule type" value="Genomic_DNA"/>
</dbReference>
<feature type="compositionally biased region" description="Basic and acidic residues" evidence="1">
    <location>
        <begin position="287"/>
        <end position="297"/>
    </location>
</feature>
<feature type="compositionally biased region" description="Basic and acidic residues" evidence="1">
    <location>
        <begin position="315"/>
        <end position="330"/>
    </location>
</feature>
<evidence type="ECO:0000313" key="4">
    <source>
        <dbReference type="Proteomes" id="UP000460435"/>
    </source>
</evidence>
<comment type="caution">
    <text evidence="3">The sequence shown here is derived from an EMBL/GenBank/DDBJ whole genome shotgun (WGS) entry which is preliminary data.</text>
</comment>
<organism evidence="3 4">
    <name type="scientific">Phytoactinopolyspora mesophila</name>
    <dbReference type="NCBI Taxonomy" id="2650750"/>
    <lineage>
        <taxon>Bacteria</taxon>
        <taxon>Bacillati</taxon>
        <taxon>Actinomycetota</taxon>
        <taxon>Actinomycetes</taxon>
        <taxon>Jiangellales</taxon>
        <taxon>Jiangellaceae</taxon>
        <taxon>Phytoactinopolyspora</taxon>
    </lineage>
</organism>
<feature type="compositionally biased region" description="Basic and acidic residues" evidence="1">
    <location>
        <begin position="267"/>
        <end position="278"/>
    </location>
</feature>
<name>A0A7K3LZ53_9ACTN</name>
<dbReference type="Pfam" id="PF11268">
    <property type="entry name" value="DUF3071"/>
    <property type="match status" value="1"/>
</dbReference>
<dbReference type="Proteomes" id="UP000460435">
    <property type="component" value="Unassembled WGS sequence"/>
</dbReference>
<proteinExistence type="predicted"/>
<dbReference type="InterPro" id="IPR047682">
    <property type="entry name" value="SepH-like"/>
</dbReference>
<gene>
    <name evidence="3" type="ORF">F7O44_04380</name>
</gene>
<feature type="compositionally biased region" description="Acidic residues" evidence="1">
    <location>
        <begin position="300"/>
        <end position="311"/>
    </location>
</feature>
<accession>A0A7K3LZ53</accession>
<feature type="region of interest" description="Disordered" evidence="1">
    <location>
        <begin position="194"/>
        <end position="382"/>
    </location>
</feature>
<feature type="domain" description="DUF3071" evidence="2">
    <location>
        <begin position="1"/>
        <end position="161"/>
    </location>
</feature>
<dbReference type="AlphaFoldDB" id="A0A7K3LZ53"/>
<sequence>MRELRVTAVSEDGAYLILSDGHEQFALRADERVHAAIRGDRARLGQLDIQLESQLRPRDIQARIRAGESVESVAAAATMPLEKVRRFAGPVLAEREHIAQRARQANLRRITGEGPVRTLEGAAADHAAAVGAQPEALTWDAWRADDGRWRVRCSWPAEGEETPDDDPEFSAVFTFDPSGRSVAPLDVNARVVAGEPRPEPEPEPAPEPVSAGPARLSVVHPPANEVDDDDESLHDDPFDVEAEPAQAPITALVRNDADPADLDDPEDHEHTTPIEPVRRPRRTGRYGRPERRRRELSEPWAEEQEPEEPAEDVASTDRLRLSDIATRIEVEEPDEPESPEELAPTAQEPPPPTPPPRSTSSRSRRPSVPSWDEIMFGRRKND</sequence>
<protein>
    <submittedName>
        <fullName evidence="3">DUF3071 domain-containing protein</fullName>
    </submittedName>
</protein>